<evidence type="ECO:0000313" key="2">
    <source>
        <dbReference type="Proteomes" id="UP000559860"/>
    </source>
</evidence>
<protein>
    <submittedName>
        <fullName evidence="1">Host nuclease inhibitor protein</fullName>
    </submittedName>
</protein>
<sequence length="99" mass="11217">MMTIYAIEMVIHAYCFRSGEIDFGPTFPDGPLPLVNARSTKKIREIVEVNTRRAYDGETLLVPGIPEADREDAARAAWRYFRDLIGMRLEGRSGWPTGI</sequence>
<dbReference type="RefSeq" id="WP_182987779.1">
    <property type="nucleotide sequence ID" value="NZ_JABEQD010000022.1"/>
</dbReference>
<dbReference type="EMBL" id="JABEQD010000022">
    <property type="protein sequence ID" value="MBB2170334.1"/>
    <property type="molecule type" value="Genomic_DNA"/>
</dbReference>
<dbReference type="AlphaFoldDB" id="A0A7W4IWH1"/>
<keyword evidence="2" id="KW-1185">Reference proteome</keyword>
<name>A0A7W4IWH1_9PROT</name>
<organism evidence="1 2">
    <name type="scientific">Gluconacetobacter aggeris</name>
    <dbReference type="NCBI Taxonomy" id="1286186"/>
    <lineage>
        <taxon>Bacteria</taxon>
        <taxon>Pseudomonadati</taxon>
        <taxon>Pseudomonadota</taxon>
        <taxon>Alphaproteobacteria</taxon>
        <taxon>Acetobacterales</taxon>
        <taxon>Acetobacteraceae</taxon>
        <taxon>Gluconacetobacter</taxon>
    </lineage>
</organism>
<gene>
    <name evidence="1" type="ORF">HLH36_18635</name>
</gene>
<accession>A0A7W4IWH1</accession>
<proteinExistence type="predicted"/>
<reference evidence="1 2" key="1">
    <citation type="submission" date="2020-04" db="EMBL/GenBank/DDBJ databases">
        <title>Description of novel Gluconacetobacter.</title>
        <authorList>
            <person name="Sombolestani A."/>
        </authorList>
    </citation>
    <scope>NUCLEOTIDE SEQUENCE [LARGE SCALE GENOMIC DNA]</scope>
    <source>
        <strain evidence="1 2">LMG 27801</strain>
    </source>
</reference>
<evidence type="ECO:0000313" key="1">
    <source>
        <dbReference type="EMBL" id="MBB2170334.1"/>
    </source>
</evidence>
<dbReference type="Proteomes" id="UP000559860">
    <property type="component" value="Unassembled WGS sequence"/>
</dbReference>
<comment type="caution">
    <text evidence="1">The sequence shown here is derived from an EMBL/GenBank/DDBJ whole genome shotgun (WGS) entry which is preliminary data.</text>
</comment>